<dbReference type="RefSeq" id="XP_001015831.1">
    <property type="nucleotide sequence ID" value="XM_001015831.1"/>
</dbReference>
<dbReference type="FunFam" id="3.40.50.300:FF:000646">
    <property type="entry name" value="U5 small nuclear ribonucleoprotein component"/>
    <property type="match status" value="1"/>
</dbReference>
<feature type="region of interest" description="Disordered" evidence="11">
    <location>
        <begin position="1"/>
        <end position="45"/>
    </location>
</feature>
<dbReference type="SUPFAM" id="SSF54980">
    <property type="entry name" value="EF-G C-terminal domain-like"/>
    <property type="match status" value="2"/>
</dbReference>
<evidence type="ECO:0000313" key="13">
    <source>
        <dbReference type="EMBL" id="EAR95586.1"/>
    </source>
</evidence>
<keyword evidence="3" id="KW-0507">mRNA processing</keyword>
<dbReference type="InterPro" id="IPR000640">
    <property type="entry name" value="EFG_V-like"/>
</dbReference>
<comment type="subcellular location">
    <subcellularLocation>
        <location evidence="1">Nucleus</location>
    </subcellularLocation>
</comment>
<feature type="domain" description="Tr-type G" evidence="12">
    <location>
        <begin position="126"/>
        <end position="347"/>
    </location>
</feature>
<dbReference type="SUPFAM" id="SSF52540">
    <property type="entry name" value="P-loop containing nucleoside triphosphate hydrolases"/>
    <property type="match status" value="1"/>
</dbReference>
<dbReference type="Gene3D" id="3.90.1430.10">
    <property type="entry name" value="Yeast translation eEF2 (G' domain)"/>
    <property type="match status" value="1"/>
</dbReference>
<proteinExistence type="predicted"/>
<dbReference type="HOGENOM" id="CLU_002794_11_2_1"/>
<dbReference type="InterPro" id="IPR004161">
    <property type="entry name" value="EFTu-like_2"/>
</dbReference>
<dbReference type="GO" id="GO:0003924">
    <property type="term" value="F:GTPase activity"/>
    <property type="evidence" value="ECO:0007669"/>
    <property type="project" value="InterPro"/>
</dbReference>
<dbReference type="STRING" id="312017.Q23FM4"/>
<evidence type="ECO:0000256" key="1">
    <source>
        <dbReference type="ARBA" id="ARBA00004123"/>
    </source>
</evidence>
<keyword evidence="8" id="KW-0539">Nucleus</keyword>
<dbReference type="Pfam" id="PF14492">
    <property type="entry name" value="EFG_III"/>
    <property type="match status" value="1"/>
</dbReference>
<sequence length="972" mass="111544">MDDEDLYDEFGNYKGPEIEENYDEDEQYFDRENEEFEEDQNGANVNEEHEEIMERAVVLHEDKQYYPEMSEVYPEAENLVMEEDAQRIEEPIVAPVKEKDFDLVDRGNQETNSTIQFMQQIMKKTELVRNVGIVGHLHHGKTGLMDMFVKQTHVHREWDLEKEYRFTDARKDEQERLLSIKSSPMSLILPDFRDKSYLLNIFDTPGHPNFSDEVCCALRMCDGVVLVVDALDGVMLNTERIIRYCVKEKIAITILINKIDRLIIETKLPPVDAYLKIRHTIDEINDIIASLGRDDFDSLKVSPLLGNVCFGSTAYGFVFSIQSFAEMYSKSYGIQKDFFTKLLWGNYYFNSDTRKFMNKPTKDFNKRCFVEFILEPIYKIFSHVVSKEKDQLKPVLGKLGVYLKNSDYKLDIKPLLKLVFSTFFGNTGALVSMVAQHIPSAKQGTRLKVEQNYVGNRKNPAFEKIKECDPEGPLVINVVKQYNKQDCMSFDVFGRVISGTIRKNQTVKVLGERYNLEDEEDMTVKDVRKLFIFQARYKIEVNEITAGNWVLIEGIDQSIQKSATIISQDDSNKIEIFRPVKHDTTPVIKVAIEPLIPSELPKMLEGLRKVSKSYPLLVTKVEESGEHILIGTGELYIDCVLHDLRRMYSDIEIKVSDPSVSFCETIIDTSSIKCYADTPNKKNRLTMLASQLDKGLAKDIEKEVISLDFEKPIVSKFFQEKYDWDILAARNVWSFGPEKSGANVLIDDTLPNEVDKNILRECKEHINQGFCWATREGPLCDEPVRNVKFKLIEANISSEPLYRAGGQMIPTARRTCYSAFLMAQPRLMEPLLYVEIQCTADAINGCVTVLAKRRGHVEKQIAKAGSPLYTVTAFLPAIDSFGFETDLRIHTCGQAFCVSVFDSWDLLPGDPLDKSIKLNLLEPSPPQDLAREFMIKTRRRKGLNENVSIVKYFDDSALLEALKQDKDYKDYI</sequence>
<reference evidence="14" key="1">
    <citation type="journal article" date="2006" name="PLoS Biol.">
        <title>Macronuclear genome sequence of the ciliate Tetrahymena thermophila, a model eukaryote.</title>
        <authorList>
            <person name="Eisen J.A."/>
            <person name="Coyne R.S."/>
            <person name="Wu M."/>
            <person name="Wu D."/>
            <person name="Thiagarajan M."/>
            <person name="Wortman J.R."/>
            <person name="Badger J.H."/>
            <person name="Ren Q."/>
            <person name="Amedeo P."/>
            <person name="Jones K.M."/>
            <person name="Tallon L.J."/>
            <person name="Delcher A.L."/>
            <person name="Salzberg S.L."/>
            <person name="Silva J.C."/>
            <person name="Haas B.J."/>
            <person name="Majoros W.H."/>
            <person name="Farzad M."/>
            <person name="Carlton J.M."/>
            <person name="Smith R.K. Jr."/>
            <person name="Garg J."/>
            <person name="Pearlman R.E."/>
            <person name="Karrer K.M."/>
            <person name="Sun L."/>
            <person name="Manning G."/>
            <person name="Elde N.C."/>
            <person name="Turkewitz A.P."/>
            <person name="Asai D.J."/>
            <person name="Wilkes D.E."/>
            <person name="Wang Y."/>
            <person name="Cai H."/>
            <person name="Collins K."/>
            <person name="Stewart B.A."/>
            <person name="Lee S.R."/>
            <person name="Wilamowska K."/>
            <person name="Weinberg Z."/>
            <person name="Ruzzo W.L."/>
            <person name="Wloga D."/>
            <person name="Gaertig J."/>
            <person name="Frankel J."/>
            <person name="Tsao C.-C."/>
            <person name="Gorovsky M.A."/>
            <person name="Keeling P.J."/>
            <person name="Waller R.F."/>
            <person name="Patron N.J."/>
            <person name="Cherry J.M."/>
            <person name="Stover N.A."/>
            <person name="Krieger C.J."/>
            <person name="del Toro C."/>
            <person name="Ryder H.F."/>
            <person name="Williamson S.C."/>
            <person name="Barbeau R.A."/>
            <person name="Hamilton E.P."/>
            <person name="Orias E."/>
        </authorList>
    </citation>
    <scope>NUCLEOTIDE SEQUENCE [LARGE SCALE GENOMIC DNA]</scope>
    <source>
        <strain evidence="14">SB210</strain>
    </source>
</reference>
<evidence type="ECO:0000256" key="2">
    <source>
        <dbReference type="ARBA" id="ARBA00018774"/>
    </source>
</evidence>
<dbReference type="GO" id="GO:0030623">
    <property type="term" value="F:U5 snRNA binding"/>
    <property type="evidence" value="ECO:0007669"/>
    <property type="project" value="TreeGrafter"/>
</dbReference>
<accession>Q23FM4</accession>
<protein>
    <recommendedName>
        <fullName evidence="2">116 kDa U5 small nuclear ribonucleoprotein component</fullName>
    </recommendedName>
    <alternativeName>
        <fullName evidence="9">U5 snRNP-specific protein, 116 kDa</fullName>
    </alternativeName>
</protein>
<dbReference type="EMBL" id="GG662704">
    <property type="protein sequence ID" value="EAR95586.1"/>
    <property type="molecule type" value="Genomic_DNA"/>
</dbReference>
<keyword evidence="14" id="KW-1185">Reference proteome</keyword>
<dbReference type="InterPro" id="IPR035655">
    <property type="entry name" value="U5-116kDa_C"/>
</dbReference>
<dbReference type="SMART" id="SM00889">
    <property type="entry name" value="EFG_IV"/>
    <property type="match status" value="1"/>
</dbReference>
<organism evidence="13 14">
    <name type="scientific">Tetrahymena thermophila (strain SB210)</name>
    <dbReference type="NCBI Taxonomy" id="312017"/>
    <lineage>
        <taxon>Eukaryota</taxon>
        <taxon>Sar</taxon>
        <taxon>Alveolata</taxon>
        <taxon>Ciliophora</taxon>
        <taxon>Intramacronucleata</taxon>
        <taxon>Oligohymenophorea</taxon>
        <taxon>Hymenostomatida</taxon>
        <taxon>Tetrahymenina</taxon>
        <taxon>Tetrahymenidae</taxon>
        <taxon>Tetrahymena</taxon>
    </lineage>
</organism>
<evidence type="ECO:0000256" key="4">
    <source>
        <dbReference type="ARBA" id="ARBA00022728"/>
    </source>
</evidence>
<evidence type="ECO:0000256" key="7">
    <source>
        <dbReference type="ARBA" id="ARBA00023187"/>
    </source>
</evidence>
<keyword evidence="6" id="KW-0342">GTP-binding</keyword>
<dbReference type="InParanoid" id="Q23FM4"/>
<evidence type="ECO:0000256" key="6">
    <source>
        <dbReference type="ARBA" id="ARBA00023134"/>
    </source>
</evidence>
<dbReference type="Gene3D" id="3.40.50.300">
    <property type="entry name" value="P-loop containing nucleotide triphosphate hydrolases"/>
    <property type="match status" value="1"/>
</dbReference>
<dbReference type="Gene3D" id="2.40.30.10">
    <property type="entry name" value="Translation factors"/>
    <property type="match status" value="1"/>
</dbReference>
<keyword evidence="5" id="KW-0547">Nucleotide-binding</keyword>
<dbReference type="CDD" id="cd04167">
    <property type="entry name" value="Snu114p"/>
    <property type="match status" value="1"/>
</dbReference>
<evidence type="ECO:0000256" key="10">
    <source>
        <dbReference type="ARBA" id="ARBA00045974"/>
    </source>
</evidence>
<dbReference type="CDD" id="cd04090">
    <property type="entry name" value="EF2_II_snRNP"/>
    <property type="match status" value="1"/>
</dbReference>
<name>Q23FM4_TETTS</name>
<evidence type="ECO:0000259" key="12">
    <source>
        <dbReference type="PROSITE" id="PS51722"/>
    </source>
</evidence>
<dbReference type="GeneID" id="7824607"/>
<dbReference type="FunFam" id="3.90.1430.10:FF:000003">
    <property type="entry name" value="Elongation factor 2"/>
    <property type="match status" value="1"/>
</dbReference>
<dbReference type="PANTHER" id="PTHR42908:SF6">
    <property type="entry name" value="116 KDA U5 SMALL NUCLEAR RIBONUCLEOPROTEIN COMPONENT"/>
    <property type="match status" value="1"/>
</dbReference>
<keyword evidence="13" id="KW-0251">Elongation factor</keyword>
<dbReference type="PROSITE" id="PS51722">
    <property type="entry name" value="G_TR_2"/>
    <property type="match status" value="1"/>
</dbReference>
<evidence type="ECO:0000256" key="11">
    <source>
        <dbReference type="SAM" id="MobiDB-lite"/>
    </source>
</evidence>
<dbReference type="PRINTS" id="PR00315">
    <property type="entry name" value="ELONGATNFCT"/>
</dbReference>
<dbReference type="FunFam" id="3.30.70.870:FF:000002">
    <property type="entry name" value="Translation elongation factor 2"/>
    <property type="match status" value="1"/>
</dbReference>
<dbReference type="SUPFAM" id="SSF50447">
    <property type="entry name" value="Translation proteins"/>
    <property type="match status" value="1"/>
</dbReference>
<dbReference type="InterPro" id="IPR014721">
    <property type="entry name" value="Ribsml_uS5_D2-typ_fold_subgr"/>
</dbReference>
<evidence type="ECO:0000313" key="14">
    <source>
        <dbReference type="Proteomes" id="UP000009168"/>
    </source>
</evidence>
<dbReference type="Gene3D" id="3.30.70.870">
    <property type="entry name" value="Elongation Factor G (Translational Gtpase), domain 3"/>
    <property type="match status" value="1"/>
</dbReference>
<dbReference type="PANTHER" id="PTHR42908">
    <property type="entry name" value="TRANSLATION ELONGATION FACTOR-RELATED"/>
    <property type="match status" value="1"/>
</dbReference>
<feature type="compositionally biased region" description="Acidic residues" evidence="11">
    <location>
        <begin position="18"/>
        <end position="40"/>
    </location>
</feature>
<keyword evidence="13" id="KW-0648">Protein biosynthesis</keyword>
<evidence type="ECO:0000256" key="5">
    <source>
        <dbReference type="ARBA" id="ARBA00022741"/>
    </source>
</evidence>
<dbReference type="OMA" id="YIFRPIR"/>
<dbReference type="GO" id="GO:0046540">
    <property type="term" value="C:U4/U6 x U5 tri-snRNP complex"/>
    <property type="evidence" value="ECO:0007669"/>
    <property type="project" value="TreeGrafter"/>
</dbReference>
<gene>
    <name evidence="13" type="ORF">TTHERM_00079910</name>
</gene>
<dbReference type="InterPro" id="IPR020568">
    <property type="entry name" value="Ribosomal_Su5_D2-typ_SF"/>
</dbReference>
<dbReference type="Gene3D" id="3.30.70.240">
    <property type="match status" value="1"/>
</dbReference>
<dbReference type="CDD" id="cd01683">
    <property type="entry name" value="EF2_IV_snRNP"/>
    <property type="match status" value="1"/>
</dbReference>
<dbReference type="GO" id="GO:0003746">
    <property type="term" value="F:translation elongation factor activity"/>
    <property type="evidence" value="ECO:0007669"/>
    <property type="project" value="UniProtKB-KW"/>
</dbReference>
<dbReference type="FunFam" id="3.30.70.240:FF:000004">
    <property type="entry name" value="116 kDa U5 small nuclear ribonucleoprotein"/>
    <property type="match status" value="1"/>
</dbReference>
<dbReference type="Pfam" id="PF03144">
    <property type="entry name" value="GTP_EFTU_D2"/>
    <property type="match status" value="1"/>
</dbReference>
<dbReference type="GO" id="GO:0071007">
    <property type="term" value="C:U2-type catalytic step 2 spliceosome"/>
    <property type="evidence" value="ECO:0007669"/>
    <property type="project" value="TreeGrafter"/>
</dbReference>
<dbReference type="GO" id="GO:0005525">
    <property type="term" value="F:GTP binding"/>
    <property type="evidence" value="ECO:0007669"/>
    <property type="project" value="UniProtKB-KW"/>
</dbReference>
<dbReference type="InterPro" id="IPR035647">
    <property type="entry name" value="EFG_III/V"/>
</dbReference>
<dbReference type="InterPro" id="IPR027417">
    <property type="entry name" value="P-loop_NTPase"/>
</dbReference>
<dbReference type="Pfam" id="PF03764">
    <property type="entry name" value="EFG_IV"/>
    <property type="match status" value="1"/>
</dbReference>
<evidence type="ECO:0000256" key="9">
    <source>
        <dbReference type="ARBA" id="ARBA00031432"/>
    </source>
</evidence>
<dbReference type="Pfam" id="PF00679">
    <property type="entry name" value="EFG_C"/>
    <property type="match status" value="1"/>
</dbReference>
<dbReference type="KEGG" id="tet:TTHERM_00079910"/>
<dbReference type="OrthoDB" id="364892at2759"/>
<dbReference type="eggNOG" id="KOG0468">
    <property type="taxonomic scope" value="Eukaryota"/>
</dbReference>
<dbReference type="Pfam" id="PF16004">
    <property type="entry name" value="EFTUD2"/>
    <property type="match status" value="1"/>
</dbReference>
<dbReference type="CDD" id="cd04098">
    <property type="entry name" value="eEF2_C_snRNP"/>
    <property type="match status" value="1"/>
</dbReference>
<dbReference type="GO" id="GO:0005829">
    <property type="term" value="C:cytosol"/>
    <property type="evidence" value="ECO:0007669"/>
    <property type="project" value="TreeGrafter"/>
</dbReference>
<dbReference type="InterPro" id="IPR031950">
    <property type="entry name" value="EFTUD2_N"/>
</dbReference>
<dbReference type="SMART" id="SM00838">
    <property type="entry name" value="EFG_C"/>
    <property type="match status" value="1"/>
</dbReference>
<dbReference type="Pfam" id="PF00009">
    <property type="entry name" value="GTP_EFTU"/>
    <property type="match status" value="1"/>
</dbReference>
<dbReference type="Gene3D" id="3.30.230.10">
    <property type="match status" value="1"/>
</dbReference>
<dbReference type="FunFam" id="3.30.230.10:FF:000009">
    <property type="entry name" value="116 kDa U5 small nuclear ribonucleoprotein component"/>
    <property type="match status" value="1"/>
</dbReference>
<dbReference type="InterPro" id="IPR041095">
    <property type="entry name" value="EFG_II"/>
</dbReference>
<dbReference type="Proteomes" id="UP000009168">
    <property type="component" value="Unassembled WGS sequence"/>
</dbReference>
<keyword evidence="4" id="KW-0747">Spliceosome</keyword>
<dbReference type="InterPro" id="IPR009000">
    <property type="entry name" value="Transl_B-barrel_sf"/>
</dbReference>
<dbReference type="NCBIfam" id="TIGR00231">
    <property type="entry name" value="small_GTP"/>
    <property type="match status" value="1"/>
</dbReference>
<dbReference type="GO" id="GO:0000398">
    <property type="term" value="P:mRNA splicing, via spliceosome"/>
    <property type="evidence" value="ECO:0007669"/>
    <property type="project" value="TreeGrafter"/>
</dbReference>
<dbReference type="FunCoup" id="Q23FM4">
    <property type="interactions" value="715"/>
</dbReference>
<dbReference type="InterPro" id="IPR005517">
    <property type="entry name" value="Transl_elong_EFG/EF2_IV"/>
</dbReference>
<dbReference type="InterPro" id="IPR005225">
    <property type="entry name" value="Small_GTP-bd"/>
</dbReference>
<evidence type="ECO:0000256" key="3">
    <source>
        <dbReference type="ARBA" id="ARBA00022664"/>
    </source>
</evidence>
<keyword evidence="7" id="KW-0508">mRNA splicing</keyword>
<dbReference type="InterPro" id="IPR000795">
    <property type="entry name" value="T_Tr_GTP-bd_dom"/>
</dbReference>
<dbReference type="SUPFAM" id="SSF54211">
    <property type="entry name" value="Ribosomal protein S5 domain 2-like"/>
    <property type="match status" value="1"/>
</dbReference>
<dbReference type="InterPro" id="IPR044121">
    <property type="entry name" value="Snu114_GTP-bd"/>
</dbReference>
<evidence type="ECO:0000256" key="8">
    <source>
        <dbReference type="ARBA" id="ARBA00023242"/>
    </source>
</evidence>
<dbReference type="FunFam" id="2.40.30.10:FF:000029">
    <property type="entry name" value="116 kDa U5 small nuclear ribonucleoprotein component"/>
    <property type="match status" value="1"/>
</dbReference>
<comment type="function">
    <text evidence="10">Required for pre-mRNA splicing as component of the spliceosome, including pre-catalytic, catalytic and post-catalytic spliceosomal complexes. Component of the U5 snRNP and the U4/U6-U5 tri-snRNP complex, a building block of the spliceosome. As a component of the minor spliceosome, involved in the splicing of U12-type introns in pre-mRNAs.</text>
</comment>
<dbReference type="AlphaFoldDB" id="Q23FM4"/>